<organism evidence="3 4">
    <name type="scientific">Hymenobacter aranciens</name>
    <dbReference type="NCBI Taxonomy" id="3063996"/>
    <lineage>
        <taxon>Bacteria</taxon>
        <taxon>Pseudomonadati</taxon>
        <taxon>Bacteroidota</taxon>
        <taxon>Cytophagia</taxon>
        <taxon>Cytophagales</taxon>
        <taxon>Hymenobacteraceae</taxon>
        <taxon>Hymenobacter</taxon>
    </lineage>
</organism>
<keyword evidence="2" id="KW-0732">Signal</keyword>
<reference evidence="3" key="1">
    <citation type="submission" date="2023-07" db="EMBL/GenBank/DDBJ databases">
        <authorList>
            <person name="Kim M.K."/>
        </authorList>
    </citation>
    <scope>NUCLEOTIDE SEQUENCE</scope>
    <source>
        <strain evidence="3">ASUV-10-1</strain>
    </source>
</reference>
<name>A0ABT9B7B4_9BACT</name>
<feature type="chain" id="PRO_5046824006" evidence="2">
    <location>
        <begin position="18"/>
        <end position="367"/>
    </location>
</feature>
<accession>A0ABT9B7B4</accession>
<keyword evidence="4" id="KW-1185">Reference proteome</keyword>
<evidence type="ECO:0000313" key="4">
    <source>
        <dbReference type="Proteomes" id="UP001176429"/>
    </source>
</evidence>
<feature type="signal peptide" evidence="2">
    <location>
        <begin position="1"/>
        <end position="17"/>
    </location>
</feature>
<dbReference type="EMBL" id="JAUQSY010000003">
    <property type="protein sequence ID" value="MDO7874100.1"/>
    <property type="molecule type" value="Genomic_DNA"/>
</dbReference>
<protein>
    <submittedName>
        <fullName evidence="3">Uncharacterized protein</fullName>
    </submittedName>
</protein>
<evidence type="ECO:0000313" key="3">
    <source>
        <dbReference type="EMBL" id="MDO7874100.1"/>
    </source>
</evidence>
<dbReference type="Proteomes" id="UP001176429">
    <property type="component" value="Unassembled WGS sequence"/>
</dbReference>
<sequence>MKHSLLLLLLLPLSAVAQYRPMNSPTPTRPLYTPAPNNSYLNNSLQAQRQSQQQAHQQFQKQQAQQMQMAQSYHQMTQQQHQARMQQMQQSQMMWQMAARQQQALQRRRSLQQLAADQNLQRLAEQKATEQVAQLSETQQRKRLEQPAADAQQAAAQQKEDARQLTRLTVKNYQDVFLPGQITSALQAQTLPLKGLEDLHNISQELQSSSWWSQQDGPQLRGKLVAHSNALATLTGELLGYDLAGATPVPAPFAIGRLDEMLANDTFDQATATQLIGAAAQADKLAAGAQLAEAVRAFNALAARAVANPASDQKALRSEVKAAVRSIDKEMQSYNNRVVASTQLYEAYKGTLKLTAAYLAKNETPAK</sequence>
<comment type="caution">
    <text evidence="3">The sequence shown here is derived from an EMBL/GenBank/DDBJ whole genome shotgun (WGS) entry which is preliminary data.</text>
</comment>
<gene>
    <name evidence="3" type="ORF">Q5H93_05095</name>
</gene>
<proteinExistence type="predicted"/>
<evidence type="ECO:0000256" key="2">
    <source>
        <dbReference type="SAM" id="SignalP"/>
    </source>
</evidence>
<evidence type="ECO:0000256" key="1">
    <source>
        <dbReference type="SAM" id="MobiDB-lite"/>
    </source>
</evidence>
<feature type="region of interest" description="Disordered" evidence="1">
    <location>
        <begin position="132"/>
        <end position="158"/>
    </location>
</feature>
<feature type="compositionally biased region" description="Low complexity" evidence="1">
    <location>
        <begin position="146"/>
        <end position="157"/>
    </location>
</feature>
<dbReference type="RefSeq" id="WP_305005417.1">
    <property type="nucleotide sequence ID" value="NZ_JAUQSY010000003.1"/>
</dbReference>